<feature type="transmembrane region" description="Helical" evidence="1">
    <location>
        <begin position="100"/>
        <end position="117"/>
    </location>
</feature>
<dbReference type="InterPro" id="IPR006860">
    <property type="entry name" value="FecR"/>
</dbReference>
<dbReference type="Proteomes" id="UP000253141">
    <property type="component" value="Unassembled WGS sequence"/>
</dbReference>
<dbReference type="GO" id="GO:0016989">
    <property type="term" value="F:sigma factor antagonist activity"/>
    <property type="evidence" value="ECO:0007669"/>
    <property type="project" value="TreeGrafter"/>
</dbReference>
<dbReference type="OrthoDB" id="1099916at2"/>
<feature type="domain" description="Protein FecR C-terminal" evidence="3">
    <location>
        <begin position="292"/>
        <end position="359"/>
    </location>
</feature>
<dbReference type="PIRSF" id="PIRSF018266">
    <property type="entry name" value="FecR"/>
    <property type="match status" value="1"/>
</dbReference>
<dbReference type="AlphaFoldDB" id="A0A369I2B1"/>
<evidence type="ECO:0000259" key="3">
    <source>
        <dbReference type="Pfam" id="PF16344"/>
    </source>
</evidence>
<gene>
    <name evidence="4" type="ORF">DVG78_21760</name>
</gene>
<feature type="domain" description="FecR protein" evidence="2">
    <location>
        <begin position="148"/>
        <end position="234"/>
    </location>
</feature>
<dbReference type="PANTHER" id="PTHR30273">
    <property type="entry name" value="PERIPLASMIC SIGNAL SENSOR AND SIGMA FACTOR ACTIVATOR FECR-RELATED"/>
    <property type="match status" value="1"/>
</dbReference>
<dbReference type="Gene3D" id="3.55.50.30">
    <property type="match status" value="1"/>
</dbReference>
<dbReference type="RefSeq" id="WP_114463139.1">
    <property type="nucleotide sequence ID" value="NZ_QPIW01000022.1"/>
</dbReference>
<evidence type="ECO:0000259" key="2">
    <source>
        <dbReference type="Pfam" id="PF04773"/>
    </source>
</evidence>
<dbReference type="PANTHER" id="PTHR30273:SF2">
    <property type="entry name" value="PROTEIN FECR"/>
    <property type="match status" value="1"/>
</dbReference>
<evidence type="ECO:0000256" key="1">
    <source>
        <dbReference type="SAM" id="Phobius"/>
    </source>
</evidence>
<evidence type="ECO:0000313" key="5">
    <source>
        <dbReference type="Proteomes" id="UP000253141"/>
    </source>
</evidence>
<proteinExistence type="predicted"/>
<reference evidence="4 5" key="1">
    <citation type="submission" date="2018-07" db="EMBL/GenBank/DDBJ databases">
        <title>Genome analysis of Runella aurantiaca.</title>
        <authorList>
            <person name="Yang X."/>
        </authorList>
    </citation>
    <scope>NUCLEOTIDE SEQUENCE [LARGE SCALE GENOMIC DNA]</scope>
    <source>
        <strain evidence="4 5">YX9</strain>
    </source>
</reference>
<sequence length="367" mass="41130">MKDYTNYTTSDFILDDSFRRWVLKNTPTDHDFWVEWIKQNPGQAENVTIAQQFIHSMHQAHELVTEDEIKIELNRLSEARSPKEITFIPLLNRITYWKQAVAAVIVIGLVGFLYTVLKTNLTSPAAYELRKSEWGEQLVEIDNKGTAQKIITLPDGSLVTLYPKSRLSYPKTFVTSQRTVNLSGAAFFNVTKNPKRPFLVYANELVTKVLGTSFTVRAFDKDAKVEVIVKTGKVSVFSAKDANAETNTPALTGLILTPNQQVVFDRKALNMTKTLVGLPAPVIAPEEQKSTFTFINTPVNEAFEKLSNAYGVTIVHDPAVLKGCEISAEFTDESFYEQLDLICKAIDARYEVANAQIVIYSKGCSNN</sequence>
<dbReference type="Gene3D" id="2.60.120.1440">
    <property type="match status" value="1"/>
</dbReference>
<keyword evidence="1" id="KW-1133">Transmembrane helix</keyword>
<comment type="caution">
    <text evidence="4">The sequence shown here is derived from an EMBL/GenBank/DDBJ whole genome shotgun (WGS) entry which is preliminary data.</text>
</comment>
<name>A0A369I2B1_9BACT</name>
<dbReference type="Pfam" id="PF16344">
    <property type="entry name" value="FecR_C"/>
    <property type="match status" value="1"/>
</dbReference>
<accession>A0A369I2B1</accession>
<dbReference type="EMBL" id="QPIW01000022">
    <property type="protein sequence ID" value="RDB03879.1"/>
    <property type="molecule type" value="Genomic_DNA"/>
</dbReference>
<keyword evidence="1" id="KW-0472">Membrane</keyword>
<evidence type="ECO:0000313" key="4">
    <source>
        <dbReference type="EMBL" id="RDB03879.1"/>
    </source>
</evidence>
<keyword evidence="5" id="KW-1185">Reference proteome</keyword>
<dbReference type="InterPro" id="IPR012373">
    <property type="entry name" value="Ferrdict_sens_TM"/>
</dbReference>
<dbReference type="Pfam" id="PF04773">
    <property type="entry name" value="FecR"/>
    <property type="match status" value="1"/>
</dbReference>
<protein>
    <submittedName>
        <fullName evidence="4">FecR family protein</fullName>
    </submittedName>
</protein>
<organism evidence="4 5">
    <name type="scientific">Runella aurantiaca</name>
    <dbReference type="NCBI Taxonomy" id="2282308"/>
    <lineage>
        <taxon>Bacteria</taxon>
        <taxon>Pseudomonadati</taxon>
        <taxon>Bacteroidota</taxon>
        <taxon>Cytophagia</taxon>
        <taxon>Cytophagales</taxon>
        <taxon>Spirosomataceae</taxon>
        <taxon>Runella</taxon>
    </lineage>
</organism>
<keyword evidence="1" id="KW-0812">Transmembrane</keyword>
<dbReference type="InterPro" id="IPR032508">
    <property type="entry name" value="FecR_C"/>
</dbReference>